<feature type="domain" description="Phosphoadenosine phosphosulphate reductase" evidence="1">
    <location>
        <begin position="51"/>
        <end position="205"/>
    </location>
</feature>
<dbReference type="InterPro" id="IPR014729">
    <property type="entry name" value="Rossmann-like_a/b/a_fold"/>
</dbReference>
<dbReference type="GO" id="GO:0003824">
    <property type="term" value="F:catalytic activity"/>
    <property type="evidence" value="ECO:0007669"/>
    <property type="project" value="InterPro"/>
</dbReference>
<dbReference type="RefSeq" id="WP_187013180.1">
    <property type="nucleotide sequence ID" value="NZ_JACOQI010000001.1"/>
</dbReference>
<evidence type="ECO:0000313" key="3">
    <source>
        <dbReference type="Proteomes" id="UP000620327"/>
    </source>
</evidence>
<dbReference type="EMBL" id="JACOQI010000001">
    <property type="protein sequence ID" value="MBC5768763.1"/>
    <property type="molecule type" value="Genomic_DNA"/>
</dbReference>
<evidence type="ECO:0000259" key="1">
    <source>
        <dbReference type="Pfam" id="PF01507"/>
    </source>
</evidence>
<organism evidence="2 3">
    <name type="scientific">Dysosmobacter segnis</name>
    <dbReference type="NCBI Taxonomy" id="2763042"/>
    <lineage>
        <taxon>Bacteria</taxon>
        <taxon>Bacillati</taxon>
        <taxon>Bacillota</taxon>
        <taxon>Clostridia</taxon>
        <taxon>Eubacteriales</taxon>
        <taxon>Oscillospiraceae</taxon>
        <taxon>Dysosmobacter</taxon>
    </lineage>
</organism>
<dbReference type="Gene3D" id="3.40.50.620">
    <property type="entry name" value="HUPs"/>
    <property type="match status" value="1"/>
</dbReference>
<comment type="caution">
    <text evidence="2">The sequence shown here is derived from an EMBL/GenBank/DDBJ whole genome shotgun (WGS) entry which is preliminary data.</text>
</comment>
<keyword evidence="3" id="KW-1185">Reference proteome</keyword>
<protein>
    <submittedName>
        <fullName evidence="2">Phosphoadenosine phosphosulfate reductase family protein</fullName>
    </submittedName>
</protein>
<dbReference type="Proteomes" id="UP000620327">
    <property type="component" value="Unassembled WGS sequence"/>
</dbReference>
<dbReference type="Pfam" id="PF01507">
    <property type="entry name" value="PAPS_reduct"/>
    <property type="match status" value="1"/>
</dbReference>
<accession>A0A923MFT3</accession>
<name>A0A923MFT3_9FIRM</name>
<dbReference type="InterPro" id="IPR002500">
    <property type="entry name" value="PAPS_reduct_dom"/>
</dbReference>
<sequence length="260" mass="28871">MSLGRKQSIDNSAWLEAVATIEDAVSREELDALTAAAVADIKAHTEGKAAAYAWSAGKDSIVLGKLCEAAGVTDCMIGVCDLEYPAFAAWIEEHKPAGCEVINTHQDIDWLAKHQEMLFPKDSAAAGRWFSIVQHRAQREYFKAHELDVIILGRRRADGNYVGRNSNIYTDGKGVTRFSPLAAWKHEHILAYIHYHQLPLPPIYGWKNGYLCGTHPWPARQWTGSIENGWREVYDIDPSIVLAAAEKIDSARAFLKGVQA</sequence>
<reference evidence="2" key="1">
    <citation type="submission" date="2020-08" db="EMBL/GenBank/DDBJ databases">
        <title>Genome public.</title>
        <authorList>
            <person name="Liu C."/>
            <person name="Sun Q."/>
        </authorList>
    </citation>
    <scope>NUCLEOTIDE SEQUENCE</scope>
    <source>
        <strain evidence="2">BX15</strain>
    </source>
</reference>
<dbReference type="AlphaFoldDB" id="A0A923MFT3"/>
<gene>
    <name evidence="2" type="ORF">H8Z83_00145</name>
</gene>
<proteinExistence type="predicted"/>
<evidence type="ECO:0000313" key="2">
    <source>
        <dbReference type="EMBL" id="MBC5768763.1"/>
    </source>
</evidence>
<dbReference type="SUPFAM" id="SSF52402">
    <property type="entry name" value="Adenine nucleotide alpha hydrolases-like"/>
    <property type="match status" value="1"/>
</dbReference>